<reference evidence="1 2" key="1">
    <citation type="submission" date="2014-04" db="EMBL/GenBank/DDBJ databases">
        <authorList>
            <consortium name="DOE Joint Genome Institute"/>
            <person name="Kuo A."/>
            <person name="Kohler A."/>
            <person name="Nagy L.G."/>
            <person name="Floudas D."/>
            <person name="Copeland A."/>
            <person name="Barry K.W."/>
            <person name="Cichocki N."/>
            <person name="Veneault-Fourrey C."/>
            <person name="LaButti K."/>
            <person name="Lindquist E.A."/>
            <person name="Lipzen A."/>
            <person name="Lundell T."/>
            <person name="Morin E."/>
            <person name="Murat C."/>
            <person name="Sun H."/>
            <person name="Tunlid A."/>
            <person name="Henrissat B."/>
            <person name="Grigoriev I.V."/>
            <person name="Hibbett D.S."/>
            <person name="Martin F."/>
            <person name="Nordberg H.P."/>
            <person name="Cantor M.N."/>
            <person name="Hua S.X."/>
        </authorList>
    </citation>
    <scope>NUCLEOTIDE SEQUENCE [LARGE SCALE GENOMIC DNA]</scope>
    <source>
        <strain evidence="1 2">Foug A</strain>
    </source>
</reference>
<dbReference type="PANTHER" id="PTHR14187">
    <property type="entry name" value="ALPHA KINASE/ELONGATION FACTOR 2 KINASE"/>
    <property type="match status" value="1"/>
</dbReference>
<dbReference type="InParanoid" id="A0A0C3DR71"/>
<dbReference type="Gene3D" id="3.30.420.40">
    <property type="match status" value="2"/>
</dbReference>
<organism evidence="1 2">
    <name type="scientific">Scleroderma citrinum Foug A</name>
    <dbReference type="NCBI Taxonomy" id="1036808"/>
    <lineage>
        <taxon>Eukaryota</taxon>
        <taxon>Fungi</taxon>
        <taxon>Dikarya</taxon>
        <taxon>Basidiomycota</taxon>
        <taxon>Agaricomycotina</taxon>
        <taxon>Agaricomycetes</taxon>
        <taxon>Agaricomycetidae</taxon>
        <taxon>Boletales</taxon>
        <taxon>Sclerodermatineae</taxon>
        <taxon>Sclerodermataceae</taxon>
        <taxon>Scleroderma</taxon>
    </lineage>
</organism>
<keyword evidence="2" id="KW-1185">Reference proteome</keyword>
<dbReference type="SUPFAM" id="SSF53067">
    <property type="entry name" value="Actin-like ATPase domain"/>
    <property type="match status" value="2"/>
</dbReference>
<dbReference type="AlphaFoldDB" id="A0A0C3DR71"/>
<dbReference type="CDD" id="cd10170">
    <property type="entry name" value="ASKHA_NBD_HSP70"/>
    <property type="match status" value="1"/>
</dbReference>
<dbReference type="HOGENOM" id="CLU_009958_4_2_1"/>
<dbReference type="Gene3D" id="3.90.640.10">
    <property type="entry name" value="Actin, Chain A, domain 4"/>
    <property type="match status" value="1"/>
</dbReference>
<evidence type="ECO:0000313" key="2">
    <source>
        <dbReference type="Proteomes" id="UP000053989"/>
    </source>
</evidence>
<dbReference type="InterPro" id="IPR043129">
    <property type="entry name" value="ATPase_NBD"/>
</dbReference>
<dbReference type="STRING" id="1036808.A0A0C3DR71"/>
<evidence type="ECO:0000313" key="1">
    <source>
        <dbReference type="EMBL" id="KIM58501.1"/>
    </source>
</evidence>
<accession>A0A0C3DR71</accession>
<dbReference type="OrthoDB" id="2963168at2759"/>
<protein>
    <submittedName>
        <fullName evidence="1">Uncharacterized protein</fullName>
    </submittedName>
</protein>
<sequence length="597" mass="66584">MPDRPPYEGATRKLVLAFDVGTTYSGISYSILDPGDPPEILDVTRYPSTDRVGGNSKIPSIVYYDKEGTPRAFGGEALQETVIETAEDEEWVKAEWWKLHLRPKSMPSVHINDCDIPLLPPSKMAVEILADFLRYLFQCAKTYIEQSHANGRDMWSSFEDNIDFVLSHPNGWEGPQQAQIRQAAVLAQLVPDTQEGQARIRLVTEGEASLHYCLGCRQAADGFQENVGVMIIDAGGGTIDISSYYMAPSPQTFLEIAPAQCRLQGSVFITQRAEEYLGRKLLGSKFGTREDITQMKNEFDKTTKLRFSKPSEPSYIRFGSVRDKDPAYDIRSGQLKLPGSDVATLFEPSLKAIIAAVEEQRQSATQPIKSVFLVGGFGASDWLFSNLKSYFEPLNLQLCRPDNHTNKAVARGAVAFYLDHRVSARVAKFAYGTRCAVEFDRNDEQHCLRAATAIPRPSGRTVIPNAFSAILHKGTAVSETKEFRKDFIVECAERNTSETIAAEIVCYRGHSQNPRWTDSEPGMFSNLCTVHADTSRVAKTLSPRRGFAGMQFFRQQFSIVLMFGLTELEAQISWKEDGEEKRGPATVVFDHVVEVAI</sequence>
<dbReference type="PANTHER" id="PTHR14187:SF5">
    <property type="entry name" value="HEAT SHOCK 70 KDA PROTEIN 12A"/>
    <property type="match status" value="1"/>
</dbReference>
<gene>
    <name evidence="1" type="ORF">SCLCIDRAFT_28036</name>
</gene>
<proteinExistence type="predicted"/>
<name>A0A0C3DR71_9AGAM</name>
<dbReference type="EMBL" id="KN822085">
    <property type="protein sequence ID" value="KIM58501.1"/>
    <property type="molecule type" value="Genomic_DNA"/>
</dbReference>
<reference evidence="2" key="2">
    <citation type="submission" date="2015-01" db="EMBL/GenBank/DDBJ databases">
        <title>Evolutionary Origins and Diversification of the Mycorrhizal Mutualists.</title>
        <authorList>
            <consortium name="DOE Joint Genome Institute"/>
            <consortium name="Mycorrhizal Genomics Consortium"/>
            <person name="Kohler A."/>
            <person name="Kuo A."/>
            <person name="Nagy L.G."/>
            <person name="Floudas D."/>
            <person name="Copeland A."/>
            <person name="Barry K.W."/>
            <person name="Cichocki N."/>
            <person name="Veneault-Fourrey C."/>
            <person name="LaButti K."/>
            <person name="Lindquist E.A."/>
            <person name="Lipzen A."/>
            <person name="Lundell T."/>
            <person name="Morin E."/>
            <person name="Murat C."/>
            <person name="Riley R."/>
            <person name="Ohm R."/>
            <person name="Sun H."/>
            <person name="Tunlid A."/>
            <person name="Henrissat B."/>
            <person name="Grigoriev I.V."/>
            <person name="Hibbett D.S."/>
            <person name="Martin F."/>
        </authorList>
    </citation>
    <scope>NUCLEOTIDE SEQUENCE [LARGE SCALE GENOMIC DNA]</scope>
    <source>
        <strain evidence="2">Foug A</strain>
    </source>
</reference>
<dbReference type="Proteomes" id="UP000053989">
    <property type="component" value="Unassembled WGS sequence"/>
</dbReference>